<feature type="transmembrane region" description="Helical" evidence="2">
    <location>
        <begin position="118"/>
        <end position="140"/>
    </location>
</feature>
<dbReference type="KEGG" id="pth:PTH_1077"/>
<evidence type="ECO:0000256" key="1">
    <source>
        <dbReference type="SAM" id="MobiDB-lite"/>
    </source>
</evidence>
<organism evidence="3 4">
    <name type="scientific">Pelotomaculum thermopropionicum (strain DSM 13744 / JCM 10971 / SI)</name>
    <dbReference type="NCBI Taxonomy" id="370438"/>
    <lineage>
        <taxon>Bacteria</taxon>
        <taxon>Bacillati</taxon>
        <taxon>Bacillota</taxon>
        <taxon>Clostridia</taxon>
        <taxon>Eubacteriales</taxon>
        <taxon>Desulfotomaculaceae</taxon>
        <taxon>Pelotomaculum</taxon>
    </lineage>
</organism>
<keyword evidence="2" id="KW-1133">Transmembrane helix</keyword>
<keyword evidence="2" id="KW-0472">Membrane</keyword>
<evidence type="ECO:0008006" key="5">
    <source>
        <dbReference type="Google" id="ProtNLM"/>
    </source>
</evidence>
<dbReference type="EMBL" id="AP009389">
    <property type="protein sequence ID" value="BAF59258.1"/>
    <property type="molecule type" value="Genomic_DNA"/>
</dbReference>
<dbReference type="STRING" id="370438.PTH_1077"/>
<feature type="transmembrane region" description="Helical" evidence="2">
    <location>
        <begin position="437"/>
        <end position="454"/>
    </location>
</feature>
<dbReference type="eggNOG" id="COG1807">
    <property type="taxonomic scope" value="Bacteria"/>
</dbReference>
<feature type="transmembrane region" description="Helical" evidence="2">
    <location>
        <begin position="199"/>
        <end position="218"/>
    </location>
</feature>
<proteinExistence type="predicted"/>
<protein>
    <recommendedName>
        <fullName evidence="5">Glycosyltransferase RgtA/B/C/D-like domain-containing protein</fullName>
    </recommendedName>
</protein>
<feature type="transmembrane region" description="Helical" evidence="2">
    <location>
        <begin position="383"/>
        <end position="400"/>
    </location>
</feature>
<feature type="transmembrane region" description="Helical" evidence="2">
    <location>
        <begin position="281"/>
        <end position="308"/>
    </location>
</feature>
<dbReference type="AlphaFoldDB" id="A5D3D5"/>
<feature type="region of interest" description="Disordered" evidence="1">
    <location>
        <begin position="1"/>
        <end position="59"/>
    </location>
</feature>
<gene>
    <name evidence="3" type="ordered locus">PTH_1077</name>
</gene>
<feature type="transmembrane region" description="Helical" evidence="2">
    <location>
        <begin position="67"/>
        <end position="84"/>
    </location>
</feature>
<evidence type="ECO:0000256" key="2">
    <source>
        <dbReference type="SAM" id="Phobius"/>
    </source>
</evidence>
<evidence type="ECO:0000313" key="4">
    <source>
        <dbReference type="Proteomes" id="UP000006556"/>
    </source>
</evidence>
<feature type="transmembrane region" description="Helical" evidence="2">
    <location>
        <begin position="314"/>
        <end position="333"/>
    </location>
</feature>
<dbReference type="HOGENOM" id="CLU_625176_0_0_9"/>
<sequence>MPGKRAAVGGRSGRGGLRPDFDRSQLRRLPVGGRTCRANPGRPQRHQGRPAGQGKNNQNLTGRVKKIRIPLVLLLLTGILTGVLTNEKTLMVPVVLLFSGAVLFLAGAHRIPVPDRRFLTVLGLWALLARLLFIVATHSFDTPFISYIRTSDALYYEHIGRVIAGAWQEGSNIIVPSSNYGYFYWNGLIYFLVGFKPDIVRILNCVTALGVGLNLYFISLRLGGSRAAKTSFVLAVFFPSFILWSSLNLKESLVIFLITLIVKQNLELMERFAPGKVLSMAVLLVPLVSLRFYAGILLAICVALSYIFTATRFLLWQRLIYSLAIFLAAGLVLQQMGYGFLGTDYVFNQSIETIGEQHQRAAYGEAAYAGDVVFRSYGDALRYLPRGIFYFLFAPLPWQAMGPLRFITIPEMVLLYFLYVYFTAGTRHLWQVRRGDCLFLLVVIGLFGLIYSLGSSNMGGLYRVRLQVIMIAFIFISAGMQRSRALNRISWRLSRKRLIPQQ</sequence>
<reference evidence="4" key="1">
    <citation type="journal article" date="2008" name="Genome Res.">
        <title>The genome of Pelotomaculum thermopropionicum reveals niche-associated evolution in anaerobic microbiota.</title>
        <authorList>
            <person name="Kosaka T."/>
            <person name="Kato S."/>
            <person name="Shimoyama T."/>
            <person name="Ishii S."/>
            <person name="Abe T."/>
            <person name="Watanabe K."/>
        </authorList>
    </citation>
    <scope>NUCLEOTIDE SEQUENCE [LARGE SCALE GENOMIC DNA]</scope>
    <source>
        <strain evidence="4">DSM 13744 / JCM 10971 / SI</strain>
    </source>
</reference>
<accession>A5D3D5</accession>
<keyword evidence="2" id="KW-0812">Transmembrane</keyword>
<feature type="transmembrane region" description="Helical" evidence="2">
    <location>
        <begin position="90"/>
        <end position="106"/>
    </location>
</feature>
<dbReference type="Proteomes" id="UP000006556">
    <property type="component" value="Chromosome"/>
</dbReference>
<feature type="transmembrane region" description="Helical" evidence="2">
    <location>
        <begin position="460"/>
        <end position="480"/>
    </location>
</feature>
<keyword evidence="4" id="KW-1185">Reference proteome</keyword>
<name>A5D3D5_PELTS</name>
<feature type="transmembrane region" description="Helical" evidence="2">
    <location>
        <begin position="406"/>
        <end position="425"/>
    </location>
</feature>
<evidence type="ECO:0000313" key="3">
    <source>
        <dbReference type="EMBL" id="BAF59258.1"/>
    </source>
</evidence>